<dbReference type="CDD" id="cd01556">
    <property type="entry name" value="EPSP_synthase"/>
    <property type="match status" value="1"/>
</dbReference>
<dbReference type="Gene3D" id="3.65.10.10">
    <property type="entry name" value="Enolpyruvate transferase domain"/>
    <property type="match status" value="2"/>
</dbReference>
<comment type="catalytic activity">
    <reaction evidence="6">
        <text>3-phosphoshikimate + phosphoenolpyruvate = 5-O-(1-carboxyvinyl)-3-phosphoshikimate + phosphate</text>
        <dbReference type="Rhea" id="RHEA:21256"/>
        <dbReference type="ChEBI" id="CHEBI:43474"/>
        <dbReference type="ChEBI" id="CHEBI:57701"/>
        <dbReference type="ChEBI" id="CHEBI:58702"/>
        <dbReference type="ChEBI" id="CHEBI:145989"/>
        <dbReference type="EC" id="2.5.1.19"/>
    </reaction>
    <physiologicalReaction direction="left-to-right" evidence="6">
        <dbReference type="Rhea" id="RHEA:21257"/>
    </physiologicalReaction>
</comment>
<feature type="binding site" evidence="7">
    <location>
        <position position="13"/>
    </location>
    <ligand>
        <name>3-phosphoshikimate</name>
        <dbReference type="ChEBI" id="CHEBI:145989"/>
    </ligand>
</feature>
<dbReference type="SUPFAM" id="SSF55205">
    <property type="entry name" value="EPT/RTPC-like"/>
    <property type="match status" value="1"/>
</dbReference>
<dbReference type="EMBL" id="CP000112">
    <property type="protein sequence ID" value="ABB40279.1"/>
    <property type="molecule type" value="Genomic_DNA"/>
</dbReference>
<dbReference type="GO" id="GO:0003866">
    <property type="term" value="F:3-phosphoshikimate 1-carboxyvinyltransferase activity"/>
    <property type="evidence" value="ECO:0007669"/>
    <property type="project" value="UniProtKB-UniRule"/>
</dbReference>
<dbReference type="PANTHER" id="PTHR21090">
    <property type="entry name" value="AROM/DEHYDROQUINATE SYNTHASE"/>
    <property type="match status" value="1"/>
</dbReference>
<feature type="binding site" evidence="7">
    <location>
        <position position="426"/>
    </location>
    <ligand>
        <name>phosphoenolpyruvate</name>
        <dbReference type="ChEBI" id="CHEBI:58702"/>
    </ligand>
</feature>
<feature type="binding site" evidence="7">
    <location>
        <position position="12"/>
    </location>
    <ligand>
        <name>phosphoenolpyruvate</name>
        <dbReference type="ChEBI" id="CHEBI:58702"/>
    </ligand>
</feature>
<feature type="binding site" evidence="7">
    <location>
        <position position="350"/>
    </location>
    <ligand>
        <name>3-phosphoshikimate</name>
        <dbReference type="ChEBI" id="CHEBI:145989"/>
    </ligand>
</feature>
<dbReference type="PANTHER" id="PTHR21090:SF5">
    <property type="entry name" value="PENTAFUNCTIONAL AROM POLYPEPTIDE"/>
    <property type="match status" value="1"/>
</dbReference>
<dbReference type="NCBIfam" id="TIGR01356">
    <property type="entry name" value="aroA"/>
    <property type="match status" value="1"/>
</dbReference>
<proteinExistence type="inferred from homology"/>
<organism evidence="9 10">
    <name type="scientific">Oleidesulfovibrio alaskensis (strain ATCC BAA-1058 / DSM 17464 / G20)</name>
    <name type="common">Desulfovibrio alaskensis</name>
    <dbReference type="NCBI Taxonomy" id="207559"/>
    <lineage>
        <taxon>Bacteria</taxon>
        <taxon>Pseudomonadati</taxon>
        <taxon>Thermodesulfobacteriota</taxon>
        <taxon>Desulfovibrionia</taxon>
        <taxon>Desulfovibrionales</taxon>
        <taxon>Desulfovibrionaceae</taxon>
        <taxon>Oleidesulfovibrio</taxon>
    </lineage>
</organism>
<evidence type="ECO:0000256" key="5">
    <source>
        <dbReference type="ARBA" id="ARBA00023141"/>
    </source>
</evidence>
<evidence type="ECO:0000256" key="1">
    <source>
        <dbReference type="ARBA" id="ARBA00004811"/>
    </source>
</evidence>
<evidence type="ECO:0000313" key="10">
    <source>
        <dbReference type="Proteomes" id="UP000002710"/>
    </source>
</evidence>
<evidence type="ECO:0000256" key="2">
    <source>
        <dbReference type="ARBA" id="ARBA00009948"/>
    </source>
</evidence>
<feature type="binding site" evidence="7">
    <location>
        <position position="401"/>
    </location>
    <ligand>
        <name>phosphoenolpyruvate</name>
        <dbReference type="ChEBI" id="CHEBI:58702"/>
    </ligand>
</feature>
<dbReference type="AlphaFoldDB" id="Q30VL7"/>
<feature type="active site" description="Proton acceptor" evidence="7">
    <location>
        <position position="323"/>
    </location>
</feature>
<dbReference type="HAMAP" id="MF_00210">
    <property type="entry name" value="EPSP_synth"/>
    <property type="match status" value="1"/>
</dbReference>
<dbReference type="GO" id="GO:0008652">
    <property type="term" value="P:amino acid biosynthetic process"/>
    <property type="evidence" value="ECO:0007669"/>
    <property type="project" value="UniProtKB-KW"/>
</dbReference>
<dbReference type="KEGG" id="dde:Dde_3486"/>
<dbReference type="InterPro" id="IPR013792">
    <property type="entry name" value="RNA3'P_cycl/enolpyr_Trfase_a/b"/>
</dbReference>
<feature type="binding site" evidence="7">
    <location>
        <position position="115"/>
    </location>
    <ligand>
        <name>phosphoenolpyruvate</name>
        <dbReference type="ChEBI" id="CHEBI:58702"/>
    </ligand>
</feature>
<evidence type="ECO:0000256" key="7">
    <source>
        <dbReference type="HAMAP-Rule" id="MF_00210"/>
    </source>
</evidence>
<dbReference type="HOGENOM" id="CLU_024321_0_0_7"/>
<keyword evidence="5 7" id="KW-0057">Aromatic amino acid biosynthesis</keyword>
<accession>Q30VL7</accession>
<dbReference type="RefSeq" id="WP_011369183.1">
    <property type="nucleotide sequence ID" value="NC_007519.1"/>
</dbReference>
<dbReference type="Pfam" id="PF00275">
    <property type="entry name" value="EPSP_synthase"/>
    <property type="match status" value="1"/>
</dbReference>
<feature type="binding site" evidence="7">
    <location>
        <position position="323"/>
    </location>
    <ligand>
        <name>3-phosphoshikimate</name>
        <dbReference type="ChEBI" id="CHEBI:145989"/>
    </ligand>
</feature>
<feature type="binding site" evidence="7">
    <location>
        <position position="189"/>
    </location>
    <ligand>
        <name>3-phosphoshikimate</name>
        <dbReference type="ChEBI" id="CHEBI:145989"/>
    </ligand>
</feature>
<comment type="subunit">
    <text evidence="7">Monomer.</text>
</comment>
<dbReference type="STRING" id="207559.Dde_3486"/>
<name>Q30VL7_OLEA2</name>
<dbReference type="Proteomes" id="UP000002710">
    <property type="component" value="Chromosome"/>
</dbReference>
<reference evidence="9 10" key="1">
    <citation type="journal article" date="2011" name="J. Bacteriol.">
        <title>Complete genome sequence and updated annotation of Desulfovibrio alaskensis G20.</title>
        <authorList>
            <person name="Hauser L.J."/>
            <person name="Land M.L."/>
            <person name="Brown S.D."/>
            <person name="Larimer F."/>
            <person name="Keller K.L."/>
            <person name="Rapp-Giles B.J."/>
            <person name="Price M.N."/>
            <person name="Lin M."/>
            <person name="Bruce D.C."/>
            <person name="Detter J.C."/>
            <person name="Tapia R."/>
            <person name="Han C.S."/>
            <person name="Goodwin L.A."/>
            <person name="Cheng J.F."/>
            <person name="Pitluck S."/>
            <person name="Copeland A."/>
            <person name="Lucas S."/>
            <person name="Nolan M."/>
            <person name="Lapidus A.L."/>
            <person name="Palumbo A.V."/>
            <person name="Wall J.D."/>
        </authorList>
    </citation>
    <scope>NUCLEOTIDE SEQUENCE [LARGE SCALE GENOMIC DNA]</scope>
    <source>
        <strain evidence="10">ATCC BAA 1058 / DSM 17464 / G20</strain>
    </source>
</reference>
<feature type="domain" description="Enolpyruvate transferase" evidence="8">
    <location>
        <begin position="4"/>
        <end position="435"/>
    </location>
</feature>
<protein>
    <recommendedName>
        <fullName evidence="7">3-phosphoshikimate 1-carboxyvinyltransferase</fullName>
        <ecNumber evidence="7">2.5.1.19</ecNumber>
    </recommendedName>
    <alternativeName>
        <fullName evidence="7">5-enolpyruvylshikimate-3-phosphate synthase</fullName>
        <shortName evidence="7">EPSP synthase</shortName>
        <shortName evidence="7">EPSPS</shortName>
    </alternativeName>
</protein>
<dbReference type="GO" id="GO:0009423">
    <property type="term" value="P:chorismate biosynthetic process"/>
    <property type="evidence" value="ECO:0007669"/>
    <property type="project" value="UniProtKB-UniRule"/>
</dbReference>
<dbReference type="GO" id="GO:0005737">
    <property type="term" value="C:cytoplasm"/>
    <property type="evidence" value="ECO:0007669"/>
    <property type="project" value="UniProtKB-SubCell"/>
</dbReference>
<comment type="similarity">
    <text evidence="2 7">Belongs to the EPSP synthase family.</text>
</comment>
<feature type="binding site" evidence="7">
    <location>
        <position position="87"/>
    </location>
    <ligand>
        <name>phosphoenolpyruvate</name>
        <dbReference type="ChEBI" id="CHEBI:58702"/>
    </ligand>
</feature>
<feature type="binding site" evidence="7">
    <location>
        <position position="17"/>
    </location>
    <ligand>
        <name>3-phosphoshikimate</name>
        <dbReference type="ChEBI" id="CHEBI:145989"/>
    </ligand>
</feature>
<feature type="binding site" evidence="7">
    <location>
        <position position="354"/>
    </location>
    <ligand>
        <name>phosphoenolpyruvate</name>
        <dbReference type="ChEBI" id="CHEBI:58702"/>
    </ligand>
</feature>
<comment type="subcellular location">
    <subcellularLocation>
        <location evidence="7">Cytoplasm</location>
    </subcellularLocation>
</comment>
<comment type="function">
    <text evidence="7">Catalyzes the transfer of the enolpyruvyl moiety of phosphoenolpyruvate (PEP) to the 5-hydroxyl of shikimate-3-phosphate (S3P) to produce enolpyruvyl shikimate-3-phosphate and inorganic phosphate.</text>
</comment>
<feature type="binding site" evidence="7">
    <location>
        <position position="163"/>
    </location>
    <ligand>
        <name>phosphoenolpyruvate</name>
        <dbReference type="ChEBI" id="CHEBI:58702"/>
    </ligand>
</feature>
<dbReference type="InterPro" id="IPR006264">
    <property type="entry name" value="EPSP_synthase"/>
</dbReference>
<dbReference type="InterPro" id="IPR036968">
    <property type="entry name" value="Enolpyruvate_Tfrase_sf"/>
</dbReference>
<dbReference type="InterPro" id="IPR001986">
    <property type="entry name" value="Enolpyruvate_Tfrase_dom"/>
</dbReference>
<dbReference type="GO" id="GO:0009073">
    <property type="term" value="P:aromatic amino acid family biosynthetic process"/>
    <property type="evidence" value="ECO:0007669"/>
    <property type="project" value="UniProtKB-KW"/>
</dbReference>
<feature type="binding site" evidence="7">
    <location>
        <position position="161"/>
    </location>
    <ligand>
        <name>3-phosphoshikimate</name>
        <dbReference type="ChEBI" id="CHEBI:145989"/>
    </ligand>
</feature>
<dbReference type="eggNOG" id="COG0128">
    <property type="taxonomic scope" value="Bacteria"/>
</dbReference>
<evidence type="ECO:0000256" key="6">
    <source>
        <dbReference type="ARBA" id="ARBA00044633"/>
    </source>
</evidence>
<sequence>MNSKTVTAPASKSVSHRMVIGAALAAGTSTLTNVLESDDLTRTVEIMKTCGADIVRQGAGRYSVRGVAGTPRGGSTEPASCYVHESGTTCRLLTAVVACGLGTFRIHGVPRMHERPIGELVTALRMAGADVRYEQHEGFPPLIVEALGLSGGMVTIGLDESSQYLSGLLLAAPQARSMTITVGGAKVVSWPYVGLTLQAMEDFGLRFSVETKDDEGWHKTDWRTVKDIVPGRVRFVVPPGMYRAGDYTVEGDWSSSSYFLAAGAAGQVPVTVRGLRRDSLQGDRAMLDILRRMGAGVAWDGDAVTVSPAPLKGIAVDMGHCPDLVPTVATVAAFASGDTTISNVGHLRIKECDRLASPAAELARAGVQCEVRDDGLVVHGAGRENIRIAPGTVFSTYADHRMAMSMAVLEMAGQPVTVDDPACVGKSFPAFWEQWKKVSPCV</sequence>
<evidence type="ECO:0000313" key="9">
    <source>
        <dbReference type="EMBL" id="ABB40279.1"/>
    </source>
</evidence>
<evidence type="ECO:0000256" key="4">
    <source>
        <dbReference type="ARBA" id="ARBA00022679"/>
    </source>
</evidence>
<evidence type="ECO:0000259" key="8">
    <source>
        <dbReference type="Pfam" id="PF00275"/>
    </source>
</evidence>
<feature type="binding site" evidence="7">
    <location>
        <position position="12"/>
    </location>
    <ligand>
        <name>3-phosphoshikimate</name>
        <dbReference type="ChEBI" id="CHEBI:145989"/>
    </ligand>
</feature>
<dbReference type="PIRSF" id="PIRSF000505">
    <property type="entry name" value="EPSPS"/>
    <property type="match status" value="1"/>
</dbReference>
<keyword evidence="3 7" id="KW-0028">Amino-acid biosynthesis</keyword>
<feature type="binding site" evidence="7">
    <location>
        <position position="163"/>
    </location>
    <ligand>
        <name>3-phosphoshikimate</name>
        <dbReference type="ChEBI" id="CHEBI:145989"/>
    </ligand>
</feature>
<comment type="caution">
    <text evidence="7">Lacks conserved residue(s) required for the propagation of feature annotation.</text>
</comment>
<dbReference type="EC" id="2.5.1.19" evidence="7"/>
<evidence type="ECO:0000256" key="3">
    <source>
        <dbReference type="ARBA" id="ARBA00022605"/>
    </source>
</evidence>
<feature type="binding site" evidence="7">
    <location>
        <position position="162"/>
    </location>
    <ligand>
        <name>3-phosphoshikimate</name>
        <dbReference type="ChEBI" id="CHEBI:145989"/>
    </ligand>
</feature>
<keyword evidence="10" id="KW-1185">Reference proteome</keyword>
<dbReference type="UniPathway" id="UPA00053">
    <property type="reaction ID" value="UER00089"/>
</dbReference>
<gene>
    <name evidence="7" type="primary">aroA</name>
    <name evidence="9" type="ordered locus">Dde_3486</name>
</gene>
<comment type="pathway">
    <text evidence="1 7">Metabolic intermediate biosynthesis; chorismate biosynthesis; chorismate from D-erythrose 4-phosphate and phosphoenolpyruvate: step 6/7.</text>
</comment>
<keyword evidence="4 7" id="KW-0808">Transferase</keyword>
<keyword evidence="7" id="KW-0963">Cytoplasm</keyword>